<dbReference type="InterPro" id="IPR049453">
    <property type="entry name" value="Memb_transporter_dom"/>
</dbReference>
<keyword evidence="4" id="KW-1133">Transmembrane helix</keyword>
<dbReference type="Proteomes" id="UP000510721">
    <property type="component" value="Chromosome"/>
</dbReference>
<evidence type="ECO:0000256" key="1">
    <source>
        <dbReference type="ARBA" id="ARBA00004651"/>
    </source>
</evidence>
<evidence type="ECO:0000256" key="2">
    <source>
        <dbReference type="ARBA" id="ARBA00022475"/>
    </source>
</evidence>
<evidence type="ECO:0000256" key="5">
    <source>
        <dbReference type="ARBA" id="ARBA00023136"/>
    </source>
</evidence>
<evidence type="ECO:0000256" key="6">
    <source>
        <dbReference type="ARBA" id="ARBA00043993"/>
    </source>
</evidence>
<accession>A0A859QD33</accession>
<name>A0A859QD33_9HYPH</name>
<keyword evidence="2" id="KW-1003">Cell membrane</keyword>
<comment type="subcellular location">
    <subcellularLocation>
        <location evidence="1">Cell membrane</location>
        <topology evidence="1">Multi-pass membrane protein</topology>
    </subcellularLocation>
</comment>
<keyword evidence="8" id="KW-1185">Reference proteome</keyword>
<dbReference type="PANTHER" id="PTHR30509:SF9">
    <property type="entry name" value="MULTIDRUG RESISTANCE PROTEIN MDTO"/>
    <property type="match status" value="1"/>
</dbReference>
<evidence type="ECO:0000313" key="8">
    <source>
        <dbReference type="Proteomes" id="UP000510721"/>
    </source>
</evidence>
<dbReference type="EMBL" id="CP041238">
    <property type="protein sequence ID" value="QLL61822.1"/>
    <property type="molecule type" value="Genomic_DNA"/>
</dbReference>
<organism evidence="7 8">
    <name type="scientific">Sinorhizobium mexicanum</name>
    <dbReference type="NCBI Taxonomy" id="375549"/>
    <lineage>
        <taxon>Bacteria</taxon>
        <taxon>Pseudomonadati</taxon>
        <taxon>Pseudomonadota</taxon>
        <taxon>Alphaproteobacteria</taxon>
        <taxon>Hyphomicrobiales</taxon>
        <taxon>Rhizobiaceae</taxon>
        <taxon>Sinorhizobium/Ensifer group</taxon>
        <taxon>Sinorhizobium</taxon>
    </lineage>
</organism>
<comment type="similarity">
    <text evidence="6">Belongs to the YccS/YhfK family.</text>
</comment>
<dbReference type="PANTHER" id="PTHR30509">
    <property type="entry name" value="P-HYDROXYBENZOIC ACID EFFLUX PUMP SUBUNIT-RELATED"/>
    <property type="match status" value="1"/>
</dbReference>
<dbReference type="AlphaFoldDB" id="A0A859QD33"/>
<proteinExistence type="inferred from homology"/>
<sequence length="663" mass="72998">MTFRLRLRDWLLANDPAFSRLRQASRITSTIVISVCLLMAFHFIVAALPPAAYGLAVSLSIEGGLAVRDRTPHEQMITRVIAVLASVAMVALASALESHRYLSDVIFLVIIFLAVYGRGYGPRWFAVGMFAFMSYFIGAYLRPTPDQLPALFMGAAISATVAHLVRTRLLPDNRYLDLMRAAASIQRRVDQILVELAETARRPVFTEIDRRRLLTQEERLKEAVLMAESFIPTENRRPEPAPGLASSDLVIDLFDIHLAAESAIVLSFQAMAPATLVDAMLTRDALKIEDEVQRLDGANLKQIETAKALLWLRDVRRWLQRSLAALDESDLQEPTAAHGGVPSTSRFRFSLSDPALRTAIQITLATGIAMLFGLMLSRDRWFWAVLAAFLVFTNTRSRGDTAVKALQRSAGTLFGIVVGIALGTVVAGNFYVILPLSAVCIFLAFYFLAVSYATMTFFVSIVLALLYGLMGVLTPHLLQLRLEETLIGSVAGAAVAFLVFPTRTRTTLDAAIKGWCDTLIALLEDAKKGTAGLSLIAQSQALDRAYRDLAAAAKPLGASWQLVTRPGQVRQTLAVFMGCTYWARIFARRMPEAADGDAPQFVAEIEENLKIAKQVRGNGAAYFYETRRVGAPVERHLPISRDDAQLGLEMISISLRRLHIADV</sequence>
<gene>
    <name evidence="7" type="ORF">FKV68_10355</name>
</gene>
<dbReference type="KEGG" id="emx:FKV68_10355"/>
<dbReference type="Pfam" id="PF13515">
    <property type="entry name" value="FUSC_2"/>
    <property type="match status" value="1"/>
</dbReference>
<evidence type="ECO:0000256" key="3">
    <source>
        <dbReference type="ARBA" id="ARBA00022692"/>
    </source>
</evidence>
<evidence type="ECO:0000256" key="4">
    <source>
        <dbReference type="ARBA" id="ARBA00022989"/>
    </source>
</evidence>
<reference evidence="7 8" key="1">
    <citation type="submission" date="2019-06" db="EMBL/GenBank/DDBJ databases">
        <title>Complete genome sequence of Ensifer mexicanus ITTG R7 isolated from nodules of Acacia angustissima (Mill.) Kuntze.</title>
        <authorList>
            <person name="Rincon-Rosales R."/>
            <person name="Rogel M.A."/>
            <person name="Guerrero G."/>
            <person name="Rincon-Molina C.I."/>
            <person name="Lopez-Lopez A."/>
            <person name="Martinez-Romero E."/>
        </authorList>
    </citation>
    <scope>NUCLEOTIDE SEQUENCE [LARGE SCALE GENOMIC DNA]</scope>
    <source>
        <strain evidence="7 8">ITTG R7</strain>
    </source>
</reference>
<keyword evidence="5" id="KW-0472">Membrane</keyword>
<keyword evidence="3" id="KW-0812">Transmembrane</keyword>
<dbReference type="RefSeq" id="WP_180937739.1">
    <property type="nucleotide sequence ID" value="NZ_CP041238.1"/>
</dbReference>
<protein>
    <submittedName>
        <fullName evidence="7">FUSC family protein</fullName>
    </submittedName>
</protein>
<dbReference type="GO" id="GO:0005886">
    <property type="term" value="C:plasma membrane"/>
    <property type="evidence" value="ECO:0007669"/>
    <property type="project" value="UniProtKB-SubCell"/>
</dbReference>
<evidence type="ECO:0000313" key="7">
    <source>
        <dbReference type="EMBL" id="QLL61822.1"/>
    </source>
</evidence>